<keyword evidence="16" id="KW-1133">Transmembrane helix</keyword>
<feature type="site" description="Transition state stabilizer" evidence="13">
    <location>
        <position position="285"/>
    </location>
</feature>
<evidence type="ECO:0000259" key="17">
    <source>
        <dbReference type="SMART" id="SM00642"/>
    </source>
</evidence>
<dbReference type="Proteomes" id="UP000266188">
    <property type="component" value="Unassembled WGS sequence"/>
</dbReference>
<gene>
    <name evidence="18" type="ORF">PHISCL_06230</name>
</gene>
<evidence type="ECO:0000256" key="5">
    <source>
        <dbReference type="ARBA" id="ARBA00022723"/>
    </source>
</evidence>
<dbReference type="CDD" id="cd11319">
    <property type="entry name" value="AmyAc_euk_AmyA"/>
    <property type="match status" value="1"/>
</dbReference>
<dbReference type="FunFam" id="3.20.20.80:FF:000120">
    <property type="entry name" value="Alpha-amylase A"/>
    <property type="match status" value="1"/>
</dbReference>
<evidence type="ECO:0000256" key="11">
    <source>
        <dbReference type="ARBA" id="ARBA00023295"/>
    </source>
</evidence>
<reference evidence="19" key="1">
    <citation type="submission" date="2017-02" db="EMBL/GenBank/DDBJ databases">
        <authorList>
            <person name="Tafer H."/>
            <person name="Lopandic K."/>
        </authorList>
    </citation>
    <scope>NUCLEOTIDE SEQUENCE [LARGE SCALE GENOMIC DNA]</scope>
    <source>
        <strain evidence="19">CBS 366.77</strain>
    </source>
</reference>
<dbReference type="Gene3D" id="2.60.40.1180">
    <property type="entry name" value="Golgi alpha-mannosidase II"/>
    <property type="match status" value="1"/>
</dbReference>
<evidence type="ECO:0000256" key="13">
    <source>
        <dbReference type="PIRSR" id="PIRSR001024-2"/>
    </source>
</evidence>
<dbReference type="Pfam" id="PF09260">
    <property type="entry name" value="A_amylase_dom_C"/>
    <property type="match status" value="1"/>
</dbReference>
<dbReference type="InterPro" id="IPR013780">
    <property type="entry name" value="Glyco_hydro_b"/>
</dbReference>
<dbReference type="InterPro" id="IPR015340">
    <property type="entry name" value="A_amylase_C_dom"/>
</dbReference>
<keyword evidence="7" id="KW-0106">Calcium</keyword>
<dbReference type="PANTHER" id="PTHR10357">
    <property type="entry name" value="ALPHA-AMYLASE FAMILY MEMBER"/>
    <property type="match status" value="1"/>
</dbReference>
<dbReference type="InterPro" id="IPR017853">
    <property type="entry name" value="GH"/>
</dbReference>
<sequence length="529" mass="58954">MDRFAKPRGSPDSSCDLYKYCGGSWTGLIDHLDYIQDLGFTAILISPVVENIPNNTKYGEAYHGYWPNNMYSLNEHFGKAEDLQGLASELHKRDMYLMVDVVINDMAQAIHGTMADHHTPTIDWSRLIPFNEEKYYHSYCNITNWADPKVYQNCWFGVDPVALPDLKTEDDTVVSMIQEWVSGLVGNYSIDGLRIDATKHVDDAYLAKFTEASGVFTMGEVYSGDTRLVYRYEDLVTGLLNFPIYFPIIQAFTAGDMPGLADKVRTVQQDCKDFTRLGTFVENQDLPRFASLIDDITLAKNAMAFNILSDGIPIGISPPSMTLYNAKKISVLQGQEQHMSGNYSPYNRAPLWTTGYNTEGSLYTLTATLNRLRNHALRIDNHYASSHSQELYIDGSTYATRKGPEGVQIVSVFSNQGSKGGKYQLALQGGFAPGMDVMEILGCTRLTSNEVGNITVEMGAGEPKVFFPISQLNGSGLCGFKSQKKSSNFNSGHERPESAQKSSADHNLVYLYMVIFYIAFAAIGYFYLA</sequence>
<evidence type="ECO:0000256" key="4">
    <source>
        <dbReference type="ARBA" id="ARBA00012595"/>
    </source>
</evidence>
<dbReference type="EMBL" id="MVGC01000229">
    <property type="protein sequence ID" value="RJE21427.1"/>
    <property type="molecule type" value="Genomic_DNA"/>
</dbReference>
<keyword evidence="19" id="KW-1185">Reference proteome</keyword>
<dbReference type="SUPFAM" id="SSF51011">
    <property type="entry name" value="Glycosyl hydrolase domain"/>
    <property type="match status" value="1"/>
</dbReference>
<dbReference type="SMART" id="SM00642">
    <property type="entry name" value="Aamy"/>
    <property type="match status" value="1"/>
</dbReference>
<keyword evidence="16" id="KW-0472">Membrane</keyword>
<comment type="catalytic activity">
    <reaction evidence="1">
        <text>Endohydrolysis of (1-&gt;4)-alpha-D-glucosidic linkages in polysaccharides containing three or more (1-&gt;4)-alpha-linked D-glucose units.</text>
        <dbReference type="EC" id="3.2.1.1"/>
    </reaction>
</comment>
<evidence type="ECO:0000256" key="12">
    <source>
        <dbReference type="PIRSR" id="PIRSR001024-1"/>
    </source>
</evidence>
<comment type="similarity">
    <text evidence="3">Belongs to the glycosyl hydrolase 13 family.</text>
</comment>
<feature type="disulfide bond" evidence="14">
    <location>
        <begin position="140"/>
        <end position="154"/>
    </location>
</feature>
<evidence type="ECO:0000256" key="14">
    <source>
        <dbReference type="PIRSR" id="PIRSR001024-4"/>
    </source>
</evidence>
<dbReference type="OrthoDB" id="204980at2759"/>
<evidence type="ECO:0000256" key="16">
    <source>
        <dbReference type="SAM" id="Phobius"/>
    </source>
</evidence>
<feature type="active site" description="Nucleophile" evidence="12">
    <location>
        <position position="196"/>
    </location>
</feature>
<name>A0A3A2ZJ48_9EURO</name>
<evidence type="ECO:0000256" key="10">
    <source>
        <dbReference type="ARBA" id="ARBA00023277"/>
    </source>
</evidence>
<evidence type="ECO:0000256" key="2">
    <source>
        <dbReference type="ARBA" id="ARBA00001913"/>
    </source>
</evidence>
<accession>A0A3A2ZJ48</accession>
<keyword evidence="9" id="KW-0325">Glycoprotein</keyword>
<evidence type="ECO:0000313" key="19">
    <source>
        <dbReference type="Proteomes" id="UP000266188"/>
    </source>
</evidence>
<evidence type="ECO:0000256" key="7">
    <source>
        <dbReference type="ARBA" id="ARBA00022837"/>
    </source>
</evidence>
<comment type="caution">
    <text evidence="18">The sequence shown here is derived from an EMBL/GenBank/DDBJ whole genome shotgun (WGS) entry which is preliminary data.</text>
</comment>
<proteinExistence type="inferred from homology"/>
<feature type="binding site" evidence="15">
    <location>
        <position position="348"/>
    </location>
    <ligand>
        <name>substrate</name>
    </ligand>
</feature>
<dbReference type="GO" id="GO:0004556">
    <property type="term" value="F:alpha-amylase activity"/>
    <property type="evidence" value="ECO:0007669"/>
    <property type="project" value="UniProtKB-EC"/>
</dbReference>
<evidence type="ECO:0000256" key="9">
    <source>
        <dbReference type="ARBA" id="ARBA00023180"/>
    </source>
</evidence>
<keyword evidence="5" id="KW-0479">Metal-binding</keyword>
<dbReference type="AlphaFoldDB" id="A0A3A2ZJ48"/>
<dbReference type="Pfam" id="PF00128">
    <property type="entry name" value="Alpha-amylase"/>
    <property type="match status" value="1"/>
</dbReference>
<feature type="binding site" evidence="15">
    <location>
        <position position="66"/>
    </location>
    <ligand>
        <name>substrate</name>
    </ligand>
</feature>
<feature type="domain" description="Glycosyl hydrolase family 13 catalytic" evidence="17">
    <location>
        <begin position="1"/>
        <end position="373"/>
    </location>
</feature>
<feature type="disulfide bond" evidence="14">
    <location>
        <begin position="443"/>
        <end position="478"/>
    </location>
</feature>
<dbReference type="STRING" id="2070753.A0A3A2ZJ48"/>
<dbReference type="GO" id="GO:0005509">
    <property type="term" value="F:calcium ion binding"/>
    <property type="evidence" value="ECO:0007669"/>
    <property type="project" value="InterPro"/>
</dbReference>
<evidence type="ECO:0000313" key="18">
    <source>
        <dbReference type="EMBL" id="RJE21427.1"/>
    </source>
</evidence>
<evidence type="ECO:0000256" key="6">
    <source>
        <dbReference type="ARBA" id="ARBA00022801"/>
    </source>
</evidence>
<protein>
    <recommendedName>
        <fullName evidence="4">alpha-amylase</fullName>
        <ecNumber evidence="4">3.2.1.1</ecNumber>
    </recommendedName>
</protein>
<feature type="binding site" evidence="15">
    <location>
        <position position="194"/>
    </location>
    <ligand>
        <name>substrate</name>
    </ligand>
</feature>
<dbReference type="PANTHER" id="PTHR10357:SF208">
    <property type="entry name" value="ALPHA-AMYLASE"/>
    <property type="match status" value="1"/>
</dbReference>
<keyword evidence="8 14" id="KW-1015">Disulfide bond</keyword>
<dbReference type="InterPro" id="IPR013777">
    <property type="entry name" value="A-amylase-like"/>
</dbReference>
<keyword evidence="16" id="KW-0812">Transmembrane</keyword>
<dbReference type="GO" id="GO:0016052">
    <property type="term" value="P:carbohydrate catabolic process"/>
    <property type="evidence" value="ECO:0007669"/>
    <property type="project" value="InterPro"/>
</dbReference>
<keyword evidence="6" id="KW-0378">Hydrolase</keyword>
<organism evidence="18 19">
    <name type="scientific">Aspergillus sclerotialis</name>
    <dbReference type="NCBI Taxonomy" id="2070753"/>
    <lineage>
        <taxon>Eukaryota</taxon>
        <taxon>Fungi</taxon>
        <taxon>Dikarya</taxon>
        <taxon>Ascomycota</taxon>
        <taxon>Pezizomycotina</taxon>
        <taxon>Eurotiomycetes</taxon>
        <taxon>Eurotiomycetidae</taxon>
        <taxon>Eurotiales</taxon>
        <taxon>Aspergillaceae</taxon>
        <taxon>Aspergillus</taxon>
        <taxon>Aspergillus subgen. Polypaecilum</taxon>
    </lineage>
</organism>
<keyword evidence="11" id="KW-0326">Glycosidase</keyword>
<evidence type="ECO:0000256" key="3">
    <source>
        <dbReference type="ARBA" id="ARBA00008061"/>
    </source>
</evidence>
<dbReference type="InterPro" id="IPR006047">
    <property type="entry name" value="GH13_cat_dom"/>
</dbReference>
<dbReference type="PIRSF" id="PIRSF001024">
    <property type="entry name" value="Alph-amyl_fung"/>
    <property type="match status" value="1"/>
</dbReference>
<comment type="cofactor">
    <cofactor evidence="2">
        <name>Ca(2+)</name>
        <dbReference type="ChEBI" id="CHEBI:29108"/>
    </cofactor>
</comment>
<evidence type="ECO:0000256" key="8">
    <source>
        <dbReference type="ARBA" id="ARBA00023157"/>
    </source>
</evidence>
<feature type="active site" description="Proton donor" evidence="12">
    <location>
        <position position="220"/>
    </location>
</feature>
<dbReference type="EC" id="3.2.1.1" evidence="4"/>
<dbReference type="Gene3D" id="3.20.20.80">
    <property type="entry name" value="Glycosidases"/>
    <property type="match status" value="1"/>
</dbReference>
<evidence type="ECO:0000256" key="1">
    <source>
        <dbReference type="ARBA" id="ARBA00000548"/>
    </source>
</evidence>
<evidence type="ECO:0000256" key="15">
    <source>
        <dbReference type="PIRSR" id="PIRSR001024-5"/>
    </source>
</evidence>
<feature type="transmembrane region" description="Helical" evidence="16">
    <location>
        <begin position="509"/>
        <end position="528"/>
    </location>
</feature>
<dbReference type="SUPFAM" id="SSF51445">
    <property type="entry name" value="(Trans)glycosidases"/>
    <property type="match status" value="1"/>
</dbReference>
<feature type="binding site" evidence="15">
    <location>
        <position position="224"/>
    </location>
    <ligand>
        <name>substrate</name>
    </ligand>
</feature>
<feature type="binding site" evidence="15">
    <location>
        <position position="285"/>
    </location>
    <ligand>
        <name>substrate</name>
    </ligand>
</feature>
<feature type="disulfide bond" evidence="14">
    <location>
        <begin position="15"/>
        <end position="21"/>
    </location>
</feature>
<keyword evidence="10" id="KW-0119">Carbohydrate metabolism</keyword>